<dbReference type="Proteomes" id="UP000198582">
    <property type="component" value="Unassembled WGS sequence"/>
</dbReference>
<dbReference type="STRING" id="394193.SAMN04489732_12938"/>
<gene>
    <name evidence="1" type="ORF">SAMN04489732_12938</name>
</gene>
<evidence type="ECO:0000313" key="1">
    <source>
        <dbReference type="EMBL" id="SEP53613.1"/>
    </source>
</evidence>
<organism evidence="1 2">
    <name type="scientific">Amycolatopsis saalfeldensis</name>
    <dbReference type="NCBI Taxonomy" id="394193"/>
    <lineage>
        <taxon>Bacteria</taxon>
        <taxon>Bacillati</taxon>
        <taxon>Actinomycetota</taxon>
        <taxon>Actinomycetes</taxon>
        <taxon>Pseudonocardiales</taxon>
        <taxon>Pseudonocardiaceae</taxon>
        <taxon>Amycolatopsis</taxon>
    </lineage>
</organism>
<accession>A0A1H8YNE8</accession>
<protein>
    <submittedName>
        <fullName evidence="1">Uncharacterized protein</fullName>
    </submittedName>
</protein>
<sequence length="90" mass="9199">MGMQGDRKSFGGLAITVDVTVETSGFEGGDGSQHAVTVTTPDYSGAVVFEPADASGGTIRITGDAELDTMIAGLEWAARRLRELAGPSPA</sequence>
<dbReference type="EMBL" id="FOEF01000029">
    <property type="protein sequence ID" value="SEP53613.1"/>
    <property type="molecule type" value="Genomic_DNA"/>
</dbReference>
<keyword evidence="2" id="KW-1185">Reference proteome</keyword>
<reference evidence="1 2" key="1">
    <citation type="submission" date="2016-10" db="EMBL/GenBank/DDBJ databases">
        <authorList>
            <person name="de Groot N.N."/>
        </authorList>
    </citation>
    <scope>NUCLEOTIDE SEQUENCE [LARGE SCALE GENOMIC DNA]</scope>
    <source>
        <strain evidence="1 2">DSM 44993</strain>
    </source>
</reference>
<proteinExistence type="predicted"/>
<evidence type="ECO:0000313" key="2">
    <source>
        <dbReference type="Proteomes" id="UP000198582"/>
    </source>
</evidence>
<dbReference type="RefSeq" id="WP_091628395.1">
    <property type="nucleotide sequence ID" value="NZ_FOEF01000029.1"/>
</dbReference>
<dbReference type="OrthoDB" id="3691554at2"/>
<dbReference type="AlphaFoldDB" id="A0A1H8YNE8"/>
<name>A0A1H8YNE8_9PSEU</name>